<sequence>ERRHFSNVIATFHKYTQYSLTANNRRRRDLFTLPKADQDLLASLGYKEKLNLVDDAILANAAFLNQIVANPEIFGHDVDDEDGALESLEPVGHSHSHDTGPSGSIRTVNIHSRT</sequence>
<evidence type="ECO:0000313" key="3">
    <source>
        <dbReference type="Proteomes" id="UP001175228"/>
    </source>
</evidence>
<accession>A0AA39QBM4</accession>
<protein>
    <submittedName>
        <fullName evidence="2">Uncharacterized protein</fullName>
    </submittedName>
</protein>
<dbReference type="Proteomes" id="UP001175228">
    <property type="component" value="Unassembled WGS sequence"/>
</dbReference>
<comment type="caution">
    <text evidence="2">The sequence shown here is derived from an EMBL/GenBank/DDBJ whole genome shotgun (WGS) entry which is preliminary data.</text>
</comment>
<gene>
    <name evidence="2" type="ORF">EDD18DRAFT_1070426</name>
</gene>
<name>A0AA39QBM4_9AGAR</name>
<evidence type="ECO:0000256" key="1">
    <source>
        <dbReference type="SAM" id="MobiDB-lite"/>
    </source>
</evidence>
<dbReference type="AlphaFoldDB" id="A0AA39QBM4"/>
<dbReference type="EMBL" id="JAUEPU010000010">
    <property type="protein sequence ID" value="KAK0499130.1"/>
    <property type="molecule type" value="Genomic_DNA"/>
</dbReference>
<organism evidence="2 3">
    <name type="scientific">Armillaria luteobubalina</name>
    <dbReference type="NCBI Taxonomy" id="153913"/>
    <lineage>
        <taxon>Eukaryota</taxon>
        <taxon>Fungi</taxon>
        <taxon>Dikarya</taxon>
        <taxon>Basidiomycota</taxon>
        <taxon>Agaricomycotina</taxon>
        <taxon>Agaricomycetes</taxon>
        <taxon>Agaricomycetidae</taxon>
        <taxon>Agaricales</taxon>
        <taxon>Marasmiineae</taxon>
        <taxon>Physalacriaceae</taxon>
        <taxon>Armillaria</taxon>
    </lineage>
</organism>
<evidence type="ECO:0000313" key="2">
    <source>
        <dbReference type="EMBL" id="KAK0499130.1"/>
    </source>
</evidence>
<feature type="non-terminal residue" evidence="2">
    <location>
        <position position="114"/>
    </location>
</feature>
<reference evidence="2" key="1">
    <citation type="submission" date="2023-06" db="EMBL/GenBank/DDBJ databases">
        <authorList>
            <consortium name="Lawrence Berkeley National Laboratory"/>
            <person name="Ahrendt S."/>
            <person name="Sahu N."/>
            <person name="Indic B."/>
            <person name="Wong-Bajracharya J."/>
            <person name="Merenyi Z."/>
            <person name="Ke H.-M."/>
            <person name="Monk M."/>
            <person name="Kocsube S."/>
            <person name="Drula E."/>
            <person name="Lipzen A."/>
            <person name="Balint B."/>
            <person name="Henrissat B."/>
            <person name="Andreopoulos B."/>
            <person name="Martin F.M."/>
            <person name="Harder C.B."/>
            <person name="Rigling D."/>
            <person name="Ford K.L."/>
            <person name="Foster G.D."/>
            <person name="Pangilinan J."/>
            <person name="Papanicolaou A."/>
            <person name="Barry K."/>
            <person name="LaButti K."/>
            <person name="Viragh M."/>
            <person name="Koriabine M."/>
            <person name="Yan M."/>
            <person name="Riley R."/>
            <person name="Champramary S."/>
            <person name="Plett K.L."/>
            <person name="Tsai I.J."/>
            <person name="Slot J."/>
            <person name="Sipos G."/>
            <person name="Plett J."/>
            <person name="Nagy L.G."/>
            <person name="Grigoriev I.V."/>
        </authorList>
    </citation>
    <scope>NUCLEOTIDE SEQUENCE</scope>
    <source>
        <strain evidence="2">HWK02</strain>
    </source>
</reference>
<keyword evidence="3" id="KW-1185">Reference proteome</keyword>
<feature type="compositionally biased region" description="Polar residues" evidence="1">
    <location>
        <begin position="99"/>
        <end position="114"/>
    </location>
</feature>
<proteinExistence type="predicted"/>
<feature type="region of interest" description="Disordered" evidence="1">
    <location>
        <begin position="84"/>
        <end position="114"/>
    </location>
</feature>